<feature type="active site" evidence="1">
    <location>
        <position position="130"/>
    </location>
</feature>
<keyword evidence="2" id="KW-1185">Reference proteome</keyword>
<dbReference type="WBParaSite" id="ALUE_0001366801-mRNA-1">
    <property type="protein sequence ID" value="ALUE_0001366801-mRNA-1"/>
    <property type="gene ID" value="ALUE_0001366801"/>
</dbReference>
<dbReference type="PANTHER" id="PTHR31340">
    <property type="entry name" value="MITOCHONDRIAL GENOME MAINTENANCE EXONUCLEASE 1"/>
    <property type="match status" value="1"/>
</dbReference>
<dbReference type="HAMAP" id="MF_03030">
    <property type="entry name" value="MGME1"/>
    <property type="match status" value="1"/>
</dbReference>
<keyword evidence="1" id="KW-0378">Hydrolase</keyword>
<keyword evidence="1" id="KW-0269">Exonuclease</keyword>
<evidence type="ECO:0000313" key="3">
    <source>
        <dbReference type="WBParaSite" id="ALUE_0001366801-mRNA-1"/>
    </source>
</evidence>
<evidence type="ECO:0000256" key="1">
    <source>
        <dbReference type="HAMAP-Rule" id="MF_03030"/>
    </source>
</evidence>
<sequence>KRVSNSTQVEGRYPSISTILGCTQSQKKLYWWQLRMIKQLGGEGSFRKYMRERIRCGQAYHARISKILADFCKNGNISQCDDELLEGVSESIIGYMRSVLPILRSLQYSNEIRIEQYARHHILCYYGRFDAIIYYKDAVFLIDWKTASAGSNKDINVDLSKMYDDPLQVAAYVGAVNSDPNFSLLPTITNGAVIIAKEDGTVAHVAEMGFHDLEEYWHRWVRCVHRFWYELATRPTSGGVVSFVSRGELVEYNHLGST</sequence>
<dbReference type="GO" id="GO:0043504">
    <property type="term" value="P:mitochondrial DNA repair"/>
    <property type="evidence" value="ECO:0007669"/>
    <property type="project" value="UniProtKB-UniRule"/>
</dbReference>
<protein>
    <recommendedName>
        <fullName evidence="1">Mitochondrial genome maintenance exonuclease 1</fullName>
        <ecNumber evidence="1">3.1.-.-</ecNumber>
    </recommendedName>
</protein>
<comment type="similarity">
    <text evidence="1">Belongs to the MGME1 family.</text>
</comment>
<comment type="function">
    <text evidence="1">Metal-dependent single-stranded DNA (ssDNA) exonuclease involved in mitochondrial genome maintenance.</text>
</comment>
<dbReference type="InterPro" id="IPR011604">
    <property type="entry name" value="PDDEXK-like_dom_sf"/>
</dbReference>
<dbReference type="PANTHER" id="PTHR31340:SF3">
    <property type="entry name" value="MITOCHONDRIAL GENOME MAINTENANCE EXONUCLEASE 1"/>
    <property type="match status" value="1"/>
</dbReference>
<dbReference type="GO" id="GO:0005739">
    <property type="term" value="C:mitochondrion"/>
    <property type="evidence" value="ECO:0007669"/>
    <property type="project" value="UniProtKB-SubCell"/>
</dbReference>
<keyword evidence="1" id="KW-0496">Mitochondrion</keyword>
<feature type="active site" evidence="1">
    <location>
        <position position="145"/>
    </location>
</feature>
<proteinExistence type="inferred from homology"/>
<feature type="active site" evidence="1">
    <location>
        <position position="143"/>
    </location>
</feature>
<organism evidence="2 3">
    <name type="scientific">Ascaris lumbricoides</name>
    <name type="common">Giant roundworm</name>
    <dbReference type="NCBI Taxonomy" id="6252"/>
    <lineage>
        <taxon>Eukaryota</taxon>
        <taxon>Metazoa</taxon>
        <taxon>Ecdysozoa</taxon>
        <taxon>Nematoda</taxon>
        <taxon>Chromadorea</taxon>
        <taxon>Rhabditida</taxon>
        <taxon>Spirurina</taxon>
        <taxon>Ascaridomorpha</taxon>
        <taxon>Ascaridoidea</taxon>
        <taxon>Ascarididae</taxon>
        <taxon>Ascaris</taxon>
    </lineage>
</organism>
<dbReference type="AlphaFoldDB" id="A0A0M3I8I7"/>
<dbReference type="Proteomes" id="UP000036681">
    <property type="component" value="Unplaced"/>
</dbReference>
<comment type="subcellular location">
    <subcellularLocation>
        <location evidence="1">Mitochondrion</location>
    </subcellularLocation>
</comment>
<keyword evidence="1" id="KW-0540">Nuclease</keyword>
<dbReference type="EC" id="3.1.-.-" evidence="1"/>
<accession>A0A0M3I8I7</accession>
<dbReference type="GO" id="GO:0006264">
    <property type="term" value="P:mitochondrial DNA replication"/>
    <property type="evidence" value="ECO:0007669"/>
    <property type="project" value="TreeGrafter"/>
</dbReference>
<dbReference type="GO" id="GO:0008297">
    <property type="term" value="F:single-stranded DNA exodeoxyribonuclease activity"/>
    <property type="evidence" value="ECO:0007669"/>
    <property type="project" value="UniProtKB-UniRule"/>
</dbReference>
<evidence type="ECO:0000313" key="2">
    <source>
        <dbReference type="Proteomes" id="UP000036681"/>
    </source>
</evidence>
<name>A0A0M3I8I7_ASCLU</name>
<dbReference type="Gene3D" id="3.90.320.10">
    <property type="match status" value="1"/>
</dbReference>
<reference evidence="3" key="1">
    <citation type="submission" date="2017-02" db="UniProtKB">
        <authorList>
            <consortium name="WormBaseParasite"/>
        </authorList>
    </citation>
    <scope>IDENTIFICATION</scope>
</reference>